<evidence type="ECO:0000313" key="3">
    <source>
        <dbReference type="Proteomes" id="UP000314294"/>
    </source>
</evidence>
<feature type="region of interest" description="Disordered" evidence="1">
    <location>
        <begin position="59"/>
        <end position="91"/>
    </location>
</feature>
<keyword evidence="3" id="KW-1185">Reference proteome</keyword>
<evidence type="ECO:0000313" key="2">
    <source>
        <dbReference type="EMBL" id="TNN78345.1"/>
    </source>
</evidence>
<feature type="region of interest" description="Disordered" evidence="1">
    <location>
        <begin position="1"/>
        <end position="47"/>
    </location>
</feature>
<protein>
    <submittedName>
        <fullName evidence="2">Uncharacterized protein</fullName>
    </submittedName>
</protein>
<dbReference type="Proteomes" id="UP000314294">
    <property type="component" value="Unassembled WGS sequence"/>
</dbReference>
<organism evidence="2 3">
    <name type="scientific">Liparis tanakae</name>
    <name type="common">Tanaka's snailfish</name>
    <dbReference type="NCBI Taxonomy" id="230148"/>
    <lineage>
        <taxon>Eukaryota</taxon>
        <taxon>Metazoa</taxon>
        <taxon>Chordata</taxon>
        <taxon>Craniata</taxon>
        <taxon>Vertebrata</taxon>
        <taxon>Euteleostomi</taxon>
        <taxon>Actinopterygii</taxon>
        <taxon>Neopterygii</taxon>
        <taxon>Teleostei</taxon>
        <taxon>Neoteleostei</taxon>
        <taxon>Acanthomorphata</taxon>
        <taxon>Eupercaria</taxon>
        <taxon>Perciformes</taxon>
        <taxon>Cottioidei</taxon>
        <taxon>Cottales</taxon>
        <taxon>Liparidae</taxon>
        <taxon>Liparis</taxon>
    </lineage>
</organism>
<feature type="compositionally biased region" description="Basic and acidic residues" evidence="1">
    <location>
        <begin position="71"/>
        <end position="80"/>
    </location>
</feature>
<name>A0A4Z2IKL1_9TELE</name>
<dbReference type="AlphaFoldDB" id="A0A4Z2IKL1"/>
<accession>A0A4Z2IKL1</accession>
<comment type="caution">
    <text evidence="2">The sequence shown here is derived from an EMBL/GenBank/DDBJ whole genome shotgun (WGS) entry which is preliminary data.</text>
</comment>
<feature type="compositionally biased region" description="Low complexity" evidence="1">
    <location>
        <begin position="1"/>
        <end position="15"/>
    </location>
</feature>
<reference evidence="2 3" key="1">
    <citation type="submission" date="2019-03" db="EMBL/GenBank/DDBJ databases">
        <title>First draft genome of Liparis tanakae, snailfish: a comprehensive survey of snailfish specific genes.</title>
        <authorList>
            <person name="Kim W."/>
            <person name="Song I."/>
            <person name="Jeong J.-H."/>
            <person name="Kim D."/>
            <person name="Kim S."/>
            <person name="Ryu S."/>
            <person name="Song J.Y."/>
            <person name="Lee S.K."/>
        </authorList>
    </citation>
    <scope>NUCLEOTIDE SEQUENCE [LARGE SCALE GENOMIC DNA]</scope>
    <source>
        <tissue evidence="2">Muscle</tissue>
    </source>
</reference>
<sequence length="275" mass="29379">MWLLPPSSSSGNLGVPGAGLVSPSSTPGPRGASDPPRGGRDRMNNLDNTNISAFHNIHPLSLQRSGGDAGNKQEREKSVAEEESSPACKGNEGLVECGEQLGGGYLQPTESSPIALLIYRHSQRECTRFHLTTPGRCVLSPKCDGPTRMWLHSLVTDTLLTGTFKARGGIEASRLSIGEELERGAQLSDLKRGLDHDVALHAHPELGDHGRNAAVTGRMQHPQKLASSNGVHDDGPVLTRGTAREGDLLVMSTEDLHWPGRQTAGEATLEDNKNK</sequence>
<gene>
    <name evidence="2" type="ORF">EYF80_011329</name>
</gene>
<evidence type="ECO:0000256" key="1">
    <source>
        <dbReference type="SAM" id="MobiDB-lite"/>
    </source>
</evidence>
<dbReference type="EMBL" id="SRLO01000074">
    <property type="protein sequence ID" value="TNN78345.1"/>
    <property type="molecule type" value="Genomic_DNA"/>
</dbReference>
<proteinExistence type="predicted"/>